<evidence type="ECO:0000313" key="3">
    <source>
        <dbReference type="WBParaSite" id="SRAE_1000096900.1"/>
    </source>
</evidence>
<dbReference type="EMBL" id="LN609528">
    <property type="protein sequence ID" value="CEF62699.1"/>
    <property type="molecule type" value="Genomic_DNA"/>
</dbReference>
<dbReference type="GeneID" id="36375064"/>
<evidence type="ECO:0000313" key="4">
    <source>
        <dbReference type="WormBase" id="SRAE_1000096900"/>
    </source>
</evidence>
<dbReference type="WormBase" id="SRAE_1000096900">
    <property type="protein sequence ID" value="SRP01863"/>
    <property type="gene ID" value="WBGene00257569"/>
</dbReference>
<dbReference type="AlphaFoldDB" id="A0A090L5H3"/>
<keyword evidence="2" id="KW-1185">Reference proteome</keyword>
<name>A0A090L5H3_STRRB</name>
<gene>
    <name evidence="1 3 4" type="ORF">SRAE_1000096900</name>
</gene>
<dbReference type="RefSeq" id="XP_024501901.1">
    <property type="nucleotide sequence ID" value="XM_024647866.1"/>
</dbReference>
<accession>A0A090L5H3</accession>
<protein>
    <submittedName>
        <fullName evidence="3">LysM domain-containing protein</fullName>
    </submittedName>
</protein>
<dbReference type="Proteomes" id="UP000035682">
    <property type="component" value="Unplaced"/>
</dbReference>
<evidence type="ECO:0000313" key="2">
    <source>
        <dbReference type="Proteomes" id="UP000035682"/>
    </source>
</evidence>
<reference evidence="3" key="2">
    <citation type="submission" date="2020-12" db="UniProtKB">
        <authorList>
            <consortium name="WormBaseParasite"/>
        </authorList>
    </citation>
    <scope>IDENTIFICATION</scope>
</reference>
<sequence>MNRLYYNTVYNPCNKNNSSKNVHSSISTGYPWLTNQMLPLMTNNSIPLKNPYFGSGDYSNIMNTAFTTNVTTTLSNKTERLPVVRSPSKNDGIDGYRIYSRSTMVEIAWQYDLKQWKEILGQNQSNDFGILLILQKEKKTCIDNYVDESVDSGCVNDSPNNSSYFNYLTQSSAYSTNYKNHGDGKSLISNSPSIPYYNDFSYNPYNRNNGSSFKEASNEVCFNKLQKFCKPKITSSNYGLKYPYLKYNTSKSPETQRLWTSAYSNLLYNDSDNSEANVYKMFLDKLVKQMTIKSYKSSNKEKNSQTTITRLSEEKNKHFTYTRNEMLKISERYTTEEWIKYLLDNFSNNNIVMGHLRKDIFTVDSNPMRPKMSREVKAIFRKYKNKKKNVEEKKKN</sequence>
<evidence type="ECO:0000313" key="1">
    <source>
        <dbReference type="EMBL" id="CEF62699.1"/>
    </source>
</evidence>
<dbReference type="CTD" id="36375064"/>
<dbReference type="WBParaSite" id="SRAE_1000096900.1">
    <property type="protein sequence ID" value="SRAE_1000096900.1"/>
    <property type="gene ID" value="WBGene00257569"/>
</dbReference>
<proteinExistence type="predicted"/>
<reference evidence="1 2" key="1">
    <citation type="submission" date="2014-09" db="EMBL/GenBank/DDBJ databases">
        <authorList>
            <person name="Martin A.A."/>
        </authorList>
    </citation>
    <scope>NUCLEOTIDE SEQUENCE</scope>
    <source>
        <strain evidence="2">ED321</strain>
        <strain evidence="1">ED321 Heterogonic</strain>
    </source>
</reference>
<organism evidence="1">
    <name type="scientific">Strongyloides ratti</name>
    <name type="common">Parasitic roundworm</name>
    <dbReference type="NCBI Taxonomy" id="34506"/>
    <lineage>
        <taxon>Eukaryota</taxon>
        <taxon>Metazoa</taxon>
        <taxon>Ecdysozoa</taxon>
        <taxon>Nematoda</taxon>
        <taxon>Chromadorea</taxon>
        <taxon>Rhabditida</taxon>
        <taxon>Tylenchina</taxon>
        <taxon>Panagrolaimomorpha</taxon>
        <taxon>Strongyloidoidea</taxon>
        <taxon>Strongyloididae</taxon>
        <taxon>Strongyloides</taxon>
    </lineage>
</organism>